<dbReference type="Gene3D" id="3.10.10.10">
    <property type="entry name" value="HIV Type 1 Reverse Transcriptase, subunit A, domain 1"/>
    <property type="match status" value="1"/>
</dbReference>
<feature type="compositionally biased region" description="Basic and acidic residues" evidence="1">
    <location>
        <begin position="216"/>
        <end position="231"/>
    </location>
</feature>
<dbReference type="InterPro" id="IPR052055">
    <property type="entry name" value="Hepadnavirus_pol/RT"/>
</dbReference>
<evidence type="ECO:0000256" key="1">
    <source>
        <dbReference type="SAM" id="MobiDB-lite"/>
    </source>
</evidence>
<dbReference type="GO" id="GO:0071897">
    <property type="term" value="P:DNA biosynthetic process"/>
    <property type="evidence" value="ECO:0007669"/>
    <property type="project" value="UniProtKB-ARBA"/>
</dbReference>
<reference evidence="2 3" key="1">
    <citation type="submission" date="2016-03" db="EMBL/GenBank/DDBJ databases">
        <title>EvidentialGene: Evidence-directed Construction of Genes on Genomes.</title>
        <authorList>
            <person name="Gilbert D.G."/>
            <person name="Choi J.-H."/>
            <person name="Mockaitis K."/>
            <person name="Colbourne J."/>
            <person name="Pfrender M."/>
        </authorList>
    </citation>
    <scope>NUCLEOTIDE SEQUENCE [LARGE SCALE GENOMIC DNA]</scope>
    <source>
        <strain evidence="2 3">Xinb3</strain>
        <tissue evidence="2">Complete organism</tissue>
    </source>
</reference>
<gene>
    <name evidence="2" type="ORF">APZ42_014682</name>
</gene>
<dbReference type="SUPFAM" id="SSF56672">
    <property type="entry name" value="DNA/RNA polymerases"/>
    <property type="match status" value="1"/>
</dbReference>
<feature type="region of interest" description="Disordered" evidence="1">
    <location>
        <begin position="196"/>
        <end position="237"/>
    </location>
</feature>
<evidence type="ECO:0000313" key="2">
    <source>
        <dbReference type="EMBL" id="KZS19016.1"/>
    </source>
</evidence>
<evidence type="ECO:0000313" key="3">
    <source>
        <dbReference type="Proteomes" id="UP000076858"/>
    </source>
</evidence>
<dbReference type="AlphaFoldDB" id="A0A162PNY9"/>
<dbReference type="PANTHER" id="PTHR33050">
    <property type="entry name" value="REVERSE TRANSCRIPTASE DOMAIN-CONTAINING PROTEIN"/>
    <property type="match status" value="1"/>
</dbReference>
<keyword evidence="3" id="KW-1185">Reference proteome</keyword>
<dbReference type="OrthoDB" id="6380429at2759"/>
<sequence>MRKTSQRMGWQACSVVSTAICKEIASLLAVGVSTEQSKQTSKEFSLTFEEEGFSLMPPKLDGWMSRRAKEKNVFKMVSAREEEFIRTQLKVMDIGSPLIDLYTRLCEKTADSPVEIQFRHSLQAALKQWGRAFARISKKQREAVIGSTDPRVDYLLKEDIGLTSNKEAREFLERMLKEAHQDNILAKRDQAAASLTCGKRNPFQSTRRGSSMDAPLRQDQHVDRQQAERGRPRSRRNIKVGARMKSFANQWERITDDQWILDIVYNGLKINFLSQPFQRAFPPKVTMSEEMRKICQAEISSLIEKRAVTEIIDGTTGFVCSFFCIPKKSGGYRPIVNLKPLNKFINFEHLKMENLETVRFLVRKGDWFIKLDLKDAYLSTEEGAKTDLKTTLDILHQLGFFINWEKSVIIPTQVIEYLGMIVNSTRLSFSLPTNKVHEGNFTWAIPTIPFAQSHYRSMQRSYITESKRSGGNLNEGCTILEDAKVDLEWWVKNLEKVNGKDFYPKIPDIEIYSDASLSGWGAIWGGTKSIQLTSVAKALTEFCEQRKLSIEAVHLAGVLNVEADRESKADDDASDWMLDRPVFRTLNGIWRTKIDLFSSHWNAQLPSFVSWRPQPKAKAVNAFSINWRGSLASTALVRGATGAYVRRPVSPPEISETTLVGEK</sequence>
<evidence type="ECO:0008006" key="4">
    <source>
        <dbReference type="Google" id="ProtNLM"/>
    </source>
</evidence>
<comment type="caution">
    <text evidence="2">The sequence shown here is derived from an EMBL/GenBank/DDBJ whole genome shotgun (WGS) entry which is preliminary data.</text>
</comment>
<protein>
    <recommendedName>
        <fullName evidence="4">Reverse transcriptase domain-containing protein</fullName>
    </recommendedName>
</protein>
<dbReference type="Proteomes" id="UP000076858">
    <property type="component" value="Unassembled WGS sequence"/>
</dbReference>
<dbReference type="EMBL" id="LRGB01000461">
    <property type="protein sequence ID" value="KZS19016.1"/>
    <property type="molecule type" value="Genomic_DNA"/>
</dbReference>
<dbReference type="InterPro" id="IPR043502">
    <property type="entry name" value="DNA/RNA_pol_sf"/>
</dbReference>
<dbReference type="CDD" id="cd09275">
    <property type="entry name" value="RNase_HI_RT_DIRS1"/>
    <property type="match status" value="1"/>
</dbReference>
<dbReference type="PANTHER" id="PTHR33050:SF7">
    <property type="entry name" value="RIBONUCLEASE H"/>
    <property type="match status" value="1"/>
</dbReference>
<dbReference type="InterPro" id="IPR043128">
    <property type="entry name" value="Rev_trsase/Diguanyl_cyclase"/>
</dbReference>
<dbReference type="Gene3D" id="3.30.70.270">
    <property type="match status" value="1"/>
</dbReference>
<proteinExistence type="predicted"/>
<organism evidence="2 3">
    <name type="scientific">Daphnia magna</name>
    <dbReference type="NCBI Taxonomy" id="35525"/>
    <lineage>
        <taxon>Eukaryota</taxon>
        <taxon>Metazoa</taxon>
        <taxon>Ecdysozoa</taxon>
        <taxon>Arthropoda</taxon>
        <taxon>Crustacea</taxon>
        <taxon>Branchiopoda</taxon>
        <taxon>Diplostraca</taxon>
        <taxon>Cladocera</taxon>
        <taxon>Anomopoda</taxon>
        <taxon>Daphniidae</taxon>
        <taxon>Daphnia</taxon>
    </lineage>
</organism>
<name>A0A162PNY9_9CRUS</name>
<accession>A0A162PNY9</accession>